<dbReference type="PANTHER" id="PTHR43395:SF8">
    <property type="entry name" value="HISTIDINE KINASE"/>
    <property type="match status" value="1"/>
</dbReference>
<dbReference type="PROSITE" id="PS50109">
    <property type="entry name" value="HIS_KIN"/>
    <property type="match status" value="1"/>
</dbReference>
<dbReference type="SMART" id="SM00448">
    <property type="entry name" value="REC"/>
    <property type="match status" value="1"/>
</dbReference>
<evidence type="ECO:0000256" key="11">
    <source>
        <dbReference type="SAM" id="Coils"/>
    </source>
</evidence>
<dbReference type="SUPFAM" id="SSF52172">
    <property type="entry name" value="CheY-like"/>
    <property type="match status" value="1"/>
</dbReference>
<dbReference type="Pfam" id="PF01627">
    <property type="entry name" value="Hpt"/>
    <property type="match status" value="1"/>
</dbReference>
<evidence type="ECO:0000259" key="16">
    <source>
        <dbReference type="PROSITE" id="PS50894"/>
    </source>
</evidence>
<evidence type="ECO:0000256" key="6">
    <source>
        <dbReference type="ARBA" id="ARBA00022777"/>
    </source>
</evidence>
<dbReference type="SUPFAM" id="SSF55874">
    <property type="entry name" value="ATPase domain of HSP90 chaperone/DNA topoisomerase II/histidine kinase"/>
    <property type="match status" value="1"/>
</dbReference>
<evidence type="ECO:0000256" key="5">
    <source>
        <dbReference type="ARBA" id="ARBA00022679"/>
    </source>
</evidence>
<reference evidence="17 18" key="1">
    <citation type="journal article" date="2016" name="Nat. Commun.">
        <title>Thousands of microbial genomes shed light on interconnected biogeochemical processes in an aquifer system.</title>
        <authorList>
            <person name="Anantharaman K."/>
            <person name="Brown C.T."/>
            <person name="Hug L.A."/>
            <person name="Sharon I."/>
            <person name="Castelle C.J."/>
            <person name="Probst A.J."/>
            <person name="Thomas B.C."/>
            <person name="Singh A."/>
            <person name="Wilkins M.J."/>
            <person name="Karaoz U."/>
            <person name="Brodie E.L."/>
            <person name="Williams K.H."/>
            <person name="Hubbard S.S."/>
            <person name="Banfield J.F."/>
        </authorList>
    </citation>
    <scope>NUCLEOTIDE SEQUENCE [LARGE SCALE GENOMIC DNA]</scope>
</reference>
<dbReference type="GO" id="GO:0005737">
    <property type="term" value="C:cytoplasm"/>
    <property type="evidence" value="ECO:0007669"/>
    <property type="project" value="InterPro"/>
</dbReference>
<comment type="caution">
    <text evidence="17">The sequence shown here is derived from an EMBL/GenBank/DDBJ whole genome shotgun (WGS) entry which is preliminary data.</text>
</comment>
<dbReference type="InterPro" id="IPR008207">
    <property type="entry name" value="Sig_transdc_His_kin_Hpt_dom"/>
</dbReference>
<evidence type="ECO:0000256" key="8">
    <source>
        <dbReference type="ARBA" id="ARBA00035100"/>
    </source>
</evidence>
<dbReference type="FunFam" id="3.30.565.10:FF:000016">
    <property type="entry name" value="Chemotaxis protein CheA, putative"/>
    <property type="match status" value="1"/>
</dbReference>
<proteinExistence type="predicted"/>
<dbReference type="PROSITE" id="PS50851">
    <property type="entry name" value="CHEW"/>
    <property type="match status" value="1"/>
</dbReference>
<dbReference type="InterPro" id="IPR004105">
    <property type="entry name" value="CheA-like_dim"/>
</dbReference>
<keyword evidence="11" id="KW-0175">Coiled coil</keyword>
<dbReference type="InterPro" id="IPR036641">
    <property type="entry name" value="HPT_dom_sf"/>
</dbReference>
<dbReference type="SMART" id="SM01231">
    <property type="entry name" value="H-kinase_dim"/>
    <property type="match status" value="1"/>
</dbReference>
<dbReference type="Pfam" id="PF00072">
    <property type="entry name" value="Response_reg"/>
    <property type="match status" value="1"/>
</dbReference>
<evidence type="ECO:0000256" key="2">
    <source>
        <dbReference type="ARBA" id="ARBA00012438"/>
    </source>
</evidence>
<dbReference type="SUPFAM" id="SSF50341">
    <property type="entry name" value="CheW-like"/>
    <property type="match status" value="1"/>
</dbReference>
<evidence type="ECO:0000313" key="17">
    <source>
        <dbReference type="EMBL" id="OGI69210.1"/>
    </source>
</evidence>
<feature type="modified residue" description="Phosphohistidine" evidence="9">
    <location>
        <position position="12"/>
    </location>
</feature>
<accession>A0A1F6VHU3</accession>
<dbReference type="SMART" id="SM00260">
    <property type="entry name" value="CheW"/>
    <property type="match status" value="1"/>
</dbReference>
<evidence type="ECO:0000259" key="15">
    <source>
        <dbReference type="PROSITE" id="PS50851"/>
    </source>
</evidence>
<dbReference type="InterPro" id="IPR001789">
    <property type="entry name" value="Sig_transdc_resp-reg_receiver"/>
</dbReference>
<dbReference type="Pfam" id="PF02518">
    <property type="entry name" value="HATPase_c"/>
    <property type="match status" value="1"/>
</dbReference>
<dbReference type="InterPro" id="IPR005467">
    <property type="entry name" value="His_kinase_dom"/>
</dbReference>
<dbReference type="Pfam" id="PF01584">
    <property type="entry name" value="CheW"/>
    <property type="match status" value="1"/>
</dbReference>
<feature type="domain" description="HPt" evidence="16">
    <location>
        <begin position="1"/>
        <end position="69"/>
    </location>
</feature>
<evidence type="ECO:0000256" key="10">
    <source>
        <dbReference type="PROSITE-ProRule" id="PRU00169"/>
    </source>
</evidence>
<sequence>MGAVLELKRALHTLKGGARMAGLMTMGDISHHTESLLMQVESRVLMPSSVLFDLLEETHDALVSMLNRIALGQSPGSVEELLARLTATLDDSEFPSPAAPTAEMMETVELAPPPAPERFVEPVQAPVPPPPTELTMRATPASKPPAPVAKAPPPPKPSTPAPQGALASEESTNANEVIAAADNDWVDRRERPGQIRVNTNLLNNLVNYAGEVSISRSRMEQQIYGFRDNLAELRRNAVRFRDQLRELEIQSESQILYRLDQSDPSSSEFDPLEFDRFSRLQQLTRSLTESLHDLTTIQLNMGNFVGEAEAVLQQQARLNTDLQEGLMRTRMVEFGIQGARLRHIARQTARELGKRAELEITGGDVQIDRTVLDRMIGPFEHMIRNSLDHGIETEAERVRQGKPPLGRITLVAKQEGNEIVIRFADDGAGMSVQKIRAKAIERGLVSPDANLTEDDLLQFVLLSGFSTASRVTQLSGRGVGMDVVHSEVKQLGGSMSVNTETGKGTTFMIRLPLTLSITQALMIYVGDQQFAVPLAAVSNIIESTPEQLSRLSVGKNPLLNHNDKLYSFMNLGARLGIASAGRDGRKVPVLLARAGAREVALQVDGLGGTREIVIKALGPQLAEIKGLAGATIMGDGRVVLILDVAGLWYVEEALHVEHTERPTAVADVRARPIIMVVDDSLTVRKVTGKHLQKRGFDVMVAKDGIDATEQLRTRVPDLMLVDIEMPRMDGYELTGRVRSDPTLKHIPIIMITSRAGDKHRNRALELGVNIYMSKPYQEDDLFRNVDTLLARGRPH</sequence>
<feature type="modified residue" description="4-aspartylphosphate" evidence="10">
    <location>
        <position position="722"/>
    </location>
</feature>
<evidence type="ECO:0000256" key="3">
    <source>
        <dbReference type="ARBA" id="ARBA00021495"/>
    </source>
</evidence>
<dbReference type="InterPro" id="IPR003594">
    <property type="entry name" value="HATPase_dom"/>
</dbReference>
<evidence type="ECO:0000256" key="12">
    <source>
        <dbReference type="SAM" id="MobiDB-lite"/>
    </source>
</evidence>
<keyword evidence="5" id="KW-0808">Transferase</keyword>
<dbReference type="CDD" id="cd17546">
    <property type="entry name" value="REC_hyHK_CKI1_RcsC-like"/>
    <property type="match status" value="1"/>
</dbReference>
<feature type="domain" description="Response regulatory" evidence="14">
    <location>
        <begin position="673"/>
        <end position="789"/>
    </location>
</feature>
<comment type="catalytic activity">
    <reaction evidence="1">
        <text>ATP + protein L-histidine = ADP + protein N-phospho-L-histidine.</text>
        <dbReference type="EC" id="2.7.13.3"/>
    </reaction>
</comment>
<dbReference type="SMART" id="SM00387">
    <property type="entry name" value="HATPase_c"/>
    <property type="match status" value="1"/>
</dbReference>
<dbReference type="CDD" id="cd00731">
    <property type="entry name" value="CheA_reg"/>
    <property type="match status" value="1"/>
</dbReference>
<keyword evidence="7" id="KW-0902">Two-component regulatory system</keyword>
<dbReference type="InterPro" id="IPR051315">
    <property type="entry name" value="Bact_Chemotaxis_CheA"/>
</dbReference>
<dbReference type="Gene3D" id="1.20.120.160">
    <property type="entry name" value="HPT domain"/>
    <property type="match status" value="1"/>
</dbReference>
<dbReference type="SUPFAM" id="SSF47226">
    <property type="entry name" value="Histidine-containing phosphotransfer domain, HPT domain"/>
    <property type="match status" value="1"/>
</dbReference>
<dbReference type="EC" id="2.7.13.3" evidence="2"/>
<dbReference type="GO" id="GO:0000155">
    <property type="term" value="F:phosphorelay sensor kinase activity"/>
    <property type="evidence" value="ECO:0007669"/>
    <property type="project" value="InterPro"/>
</dbReference>
<dbReference type="GO" id="GO:0006935">
    <property type="term" value="P:chemotaxis"/>
    <property type="evidence" value="ECO:0007669"/>
    <property type="project" value="InterPro"/>
</dbReference>
<dbReference type="EMBL" id="MFSP01000026">
    <property type="protein sequence ID" value="OGI69210.1"/>
    <property type="molecule type" value="Genomic_DNA"/>
</dbReference>
<evidence type="ECO:0000259" key="14">
    <source>
        <dbReference type="PROSITE" id="PS50110"/>
    </source>
</evidence>
<dbReference type="PRINTS" id="PR00344">
    <property type="entry name" value="BCTRLSENSOR"/>
</dbReference>
<feature type="coiled-coil region" evidence="11">
    <location>
        <begin position="216"/>
        <end position="250"/>
    </location>
</feature>
<dbReference type="Gene3D" id="2.30.30.40">
    <property type="entry name" value="SH3 Domains"/>
    <property type="match status" value="1"/>
</dbReference>
<evidence type="ECO:0000259" key="13">
    <source>
        <dbReference type="PROSITE" id="PS50109"/>
    </source>
</evidence>
<name>A0A1F6VHU3_9PROT</name>
<dbReference type="Proteomes" id="UP000179076">
    <property type="component" value="Unassembled WGS sequence"/>
</dbReference>
<feature type="region of interest" description="Disordered" evidence="12">
    <location>
        <begin position="114"/>
        <end position="173"/>
    </location>
</feature>
<gene>
    <name evidence="17" type="ORF">A2W18_08065</name>
</gene>
<feature type="domain" description="Histidine kinase" evidence="13">
    <location>
        <begin position="379"/>
        <end position="515"/>
    </location>
</feature>
<dbReference type="PROSITE" id="PS50894">
    <property type="entry name" value="HPT"/>
    <property type="match status" value="1"/>
</dbReference>
<dbReference type="Gene3D" id="3.30.565.10">
    <property type="entry name" value="Histidine kinase-like ATPase, C-terminal domain"/>
    <property type="match status" value="1"/>
</dbReference>
<feature type="domain" description="CheW-like" evidence="15">
    <location>
        <begin position="517"/>
        <end position="653"/>
    </location>
</feature>
<dbReference type="InterPro" id="IPR036061">
    <property type="entry name" value="CheW-like_dom_sf"/>
</dbReference>
<dbReference type="InterPro" id="IPR011006">
    <property type="entry name" value="CheY-like_superfamily"/>
</dbReference>
<keyword evidence="4 10" id="KW-0597">Phosphoprotein</keyword>
<protein>
    <recommendedName>
        <fullName evidence="3">Chemotaxis protein CheA</fullName>
        <ecNumber evidence="2">2.7.13.3</ecNumber>
    </recommendedName>
</protein>
<evidence type="ECO:0000313" key="18">
    <source>
        <dbReference type="Proteomes" id="UP000179076"/>
    </source>
</evidence>
<comment type="function">
    <text evidence="8">Involved in the transmission of sensory signals from the chemoreceptors to the flagellar motors. CheA is autophosphorylated; it can transfer its phosphate group to either CheB or CheY.</text>
</comment>
<evidence type="ECO:0000256" key="7">
    <source>
        <dbReference type="ARBA" id="ARBA00023012"/>
    </source>
</evidence>
<evidence type="ECO:0000256" key="9">
    <source>
        <dbReference type="PROSITE-ProRule" id="PRU00110"/>
    </source>
</evidence>
<organism evidence="17 18">
    <name type="scientific">Candidatus Muproteobacteria bacterium RBG_16_60_9</name>
    <dbReference type="NCBI Taxonomy" id="1817755"/>
    <lineage>
        <taxon>Bacteria</taxon>
        <taxon>Pseudomonadati</taxon>
        <taxon>Pseudomonadota</taxon>
        <taxon>Candidatus Muproteobacteria</taxon>
    </lineage>
</organism>
<dbReference type="InterPro" id="IPR002545">
    <property type="entry name" value="CheW-lke_dom"/>
</dbReference>
<dbReference type="CDD" id="cd00088">
    <property type="entry name" value="HPT"/>
    <property type="match status" value="1"/>
</dbReference>
<feature type="compositionally biased region" description="Pro residues" evidence="12">
    <location>
        <begin position="142"/>
        <end position="160"/>
    </location>
</feature>
<dbReference type="PANTHER" id="PTHR43395">
    <property type="entry name" value="SENSOR HISTIDINE KINASE CHEA"/>
    <property type="match status" value="1"/>
</dbReference>
<dbReference type="AlphaFoldDB" id="A0A1F6VHU3"/>
<dbReference type="InterPro" id="IPR004358">
    <property type="entry name" value="Sig_transdc_His_kin-like_C"/>
</dbReference>
<dbReference type="InterPro" id="IPR036890">
    <property type="entry name" value="HATPase_C_sf"/>
</dbReference>
<keyword evidence="6" id="KW-0418">Kinase</keyword>
<evidence type="ECO:0000256" key="1">
    <source>
        <dbReference type="ARBA" id="ARBA00000085"/>
    </source>
</evidence>
<evidence type="ECO:0000256" key="4">
    <source>
        <dbReference type="ARBA" id="ARBA00022553"/>
    </source>
</evidence>
<dbReference type="Gene3D" id="3.40.50.2300">
    <property type="match status" value="1"/>
</dbReference>
<dbReference type="PROSITE" id="PS50110">
    <property type="entry name" value="RESPONSE_REGULATORY"/>
    <property type="match status" value="1"/>
</dbReference>